<protein>
    <recommendedName>
        <fullName evidence="2">Toxin co-regulated pilus biosynthesis protein Q C-terminal domain-containing protein</fullName>
    </recommendedName>
</protein>
<keyword evidence="3" id="KW-0614">Plasmid</keyword>
<organism evidence="3">
    <name type="scientific">Aliivibrio wodanis</name>
    <dbReference type="NCBI Taxonomy" id="80852"/>
    <lineage>
        <taxon>Bacteria</taxon>
        <taxon>Pseudomonadati</taxon>
        <taxon>Pseudomonadota</taxon>
        <taxon>Gammaproteobacteria</taxon>
        <taxon>Vibrionales</taxon>
        <taxon>Vibrionaceae</taxon>
        <taxon>Aliivibrio</taxon>
    </lineage>
</organism>
<accession>A0A5Q4ZYS1</accession>
<dbReference type="AlphaFoldDB" id="A0A5Q4ZYS1"/>
<reference evidence="3" key="1">
    <citation type="submission" date="2019-09" db="EMBL/GenBank/DDBJ databases">
        <authorList>
            <person name="Hjerde E."/>
        </authorList>
    </citation>
    <scope>NUCLEOTIDE SEQUENCE [LARGE SCALE GENOMIC DNA]</scope>
    <source>
        <strain evidence="3">06/09/160</strain>
        <plasmid evidence="3">pAWOD_2</plasmid>
    </source>
</reference>
<evidence type="ECO:0000256" key="1">
    <source>
        <dbReference type="SAM" id="SignalP"/>
    </source>
</evidence>
<feature type="chain" id="PRO_5024334835" description="Toxin co-regulated pilus biosynthesis protein Q C-terminal domain-containing protein" evidence="1">
    <location>
        <begin position="28"/>
        <end position="401"/>
    </location>
</feature>
<dbReference type="EMBL" id="LR721753">
    <property type="protein sequence ID" value="VVV07009.1"/>
    <property type="molecule type" value="Genomic_DNA"/>
</dbReference>
<feature type="signal peptide" evidence="1">
    <location>
        <begin position="1"/>
        <end position="27"/>
    </location>
</feature>
<name>A0A5Q4ZYS1_9GAMM</name>
<geneLocation type="plasmid" evidence="3">
    <name>pAWOD_2</name>
</geneLocation>
<proteinExistence type="predicted"/>
<evidence type="ECO:0000259" key="2">
    <source>
        <dbReference type="Pfam" id="PF10671"/>
    </source>
</evidence>
<gene>
    <name evidence="3" type="ORF">AW0309160_04503</name>
</gene>
<dbReference type="Pfam" id="PF10671">
    <property type="entry name" value="TcpQ"/>
    <property type="match status" value="1"/>
</dbReference>
<evidence type="ECO:0000313" key="3">
    <source>
        <dbReference type="EMBL" id="VVV07009.1"/>
    </source>
</evidence>
<sequence length="401" mass="45850">MKRNFSRMKITLCATIITLTCSNIVNAAVYISYDSIQPTYEQNLSNSQSEFNREIVRSLQRQSEVQEFYASEIIDFQKDQQYRIDERSQQIAAQKFINDQQTRQNQIETDRLIQSRASLEEQRLASVLDSNRREIEILERATLQEKDLLDKHHQREENFLLAQTAIQKEVHELQVGVKASQDKLLEEQLRSGAPSNLIVASKDASNLKAVVDPNQPNELNKLGAAKQGDVVVNLNQFVTSILPTYWHYEAPAGLDNETINAVQGKNWQSVLNVIAINNPHLEFVVDPYKKVVSAKNTLQYAKTNPTNRTTPYSTWHMTTEKTLRENIEYFAKQAKWTVLWEAKKVDYPTVAPAVIQARFAGPDGVVNKLMKLTERKNTPLFADWKFGNKVVVIKRKGASVK</sequence>
<dbReference type="InterPro" id="IPR018927">
    <property type="entry name" value="Pilus_synth_Q_C"/>
</dbReference>
<keyword evidence="1" id="KW-0732">Signal</keyword>
<feature type="domain" description="Toxin co-regulated pilus biosynthesis protein Q C-terminal" evidence="2">
    <location>
        <begin position="314"/>
        <end position="394"/>
    </location>
</feature>